<dbReference type="UniPathway" id="UPA00214"/>
<proteinExistence type="inferred from homology"/>
<dbReference type="GO" id="GO:0033499">
    <property type="term" value="P:galactose catabolic process via UDP-galactose, Leloir pathway"/>
    <property type="evidence" value="ECO:0007669"/>
    <property type="project" value="TreeGrafter"/>
</dbReference>
<comment type="pathway">
    <text evidence="3">Carbohydrate metabolism; galactose metabolism.</text>
</comment>
<reference evidence="13 14" key="1">
    <citation type="submission" date="2019-05" db="EMBL/GenBank/DDBJ databases">
        <title>The Complete Genome Sequence of the n-alkane-degrading Desulfoglaeba alkanexedens ALDC reveals multiple alkylsuccinate synthase gene clusters.</title>
        <authorList>
            <person name="Callaghan A.V."/>
            <person name="Davidova I.A."/>
            <person name="Duncan K.E."/>
            <person name="Morris B."/>
            <person name="McInerney M.J."/>
        </authorList>
    </citation>
    <scope>NUCLEOTIDE SEQUENCE [LARGE SCALE GENOMIC DNA]</scope>
    <source>
        <strain evidence="13 14">ALDC</strain>
    </source>
</reference>
<evidence type="ECO:0000313" key="13">
    <source>
        <dbReference type="EMBL" id="QCQ21580.1"/>
    </source>
</evidence>
<organism evidence="13 14">
    <name type="scientific">Desulfoglaeba alkanexedens ALDC</name>
    <dbReference type="NCBI Taxonomy" id="980445"/>
    <lineage>
        <taxon>Bacteria</taxon>
        <taxon>Pseudomonadati</taxon>
        <taxon>Thermodesulfobacteriota</taxon>
        <taxon>Syntrophobacteria</taxon>
        <taxon>Syntrophobacterales</taxon>
        <taxon>Syntrophobacteraceae</taxon>
        <taxon>Desulfoglaeba</taxon>
    </lineage>
</organism>
<dbReference type="RefSeq" id="WP_137423549.1">
    <property type="nucleotide sequence ID" value="NZ_CP040098.1"/>
</dbReference>
<comment type="catalytic activity">
    <reaction evidence="1">
        <text>UDP-alpha-D-glucose = UDP-alpha-D-galactose</text>
        <dbReference type="Rhea" id="RHEA:22168"/>
        <dbReference type="ChEBI" id="CHEBI:58885"/>
        <dbReference type="ChEBI" id="CHEBI:66914"/>
        <dbReference type="EC" id="5.1.3.2"/>
    </reaction>
</comment>
<dbReference type="PANTHER" id="PTHR43725">
    <property type="entry name" value="UDP-GLUCOSE 4-EPIMERASE"/>
    <property type="match status" value="1"/>
</dbReference>
<dbReference type="OrthoDB" id="9801785at2"/>
<dbReference type="EMBL" id="CP040098">
    <property type="protein sequence ID" value="QCQ21580.1"/>
    <property type="molecule type" value="Genomic_DNA"/>
</dbReference>
<evidence type="ECO:0000256" key="9">
    <source>
        <dbReference type="ARBA" id="ARBA00023277"/>
    </source>
</evidence>
<dbReference type="InterPro" id="IPR005886">
    <property type="entry name" value="UDP_G4E"/>
</dbReference>
<keyword evidence="8 13" id="KW-0413">Isomerase</keyword>
<comment type="cofactor">
    <cofactor evidence="2">
        <name>NAD(+)</name>
        <dbReference type="ChEBI" id="CHEBI:57540"/>
    </cofactor>
</comment>
<reference evidence="13 14" key="2">
    <citation type="submission" date="2019-05" db="EMBL/GenBank/DDBJ databases">
        <authorList>
            <person name="Suflita J.M."/>
            <person name="Marks C.R."/>
        </authorList>
    </citation>
    <scope>NUCLEOTIDE SEQUENCE [LARGE SCALE GENOMIC DNA]</scope>
    <source>
        <strain evidence="13 14">ALDC</strain>
    </source>
</reference>
<dbReference type="EC" id="5.1.3.2" evidence="5"/>
<accession>A0A4P8L1E1</accession>
<dbReference type="SUPFAM" id="SSF51735">
    <property type="entry name" value="NAD(P)-binding Rossmann-fold domains"/>
    <property type="match status" value="1"/>
</dbReference>
<evidence type="ECO:0000256" key="5">
    <source>
        <dbReference type="ARBA" id="ARBA00013189"/>
    </source>
</evidence>
<evidence type="ECO:0000256" key="6">
    <source>
        <dbReference type="ARBA" id="ARBA00018569"/>
    </source>
</evidence>
<dbReference type="Gene3D" id="3.40.50.720">
    <property type="entry name" value="NAD(P)-binding Rossmann-like Domain"/>
    <property type="match status" value="1"/>
</dbReference>
<dbReference type="Pfam" id="PF01370">
    <property type="entry name" value="Epimerase"/>
    <property type="match status" value="1"/>
</dbReference>
<comment type="similarity">
    <text evidence="4">Belongs to the NAD(P)-dependent epimerase/dehydratase family.</text>
</comment>
<evidence type="ECO:0000313" key="14">
    <source>
        <dbReference type="Proteomes" id="UP000298602"/>
    </source>
</evidence>
<evidence type="ECO:0000256" key="7">
    <source>
        <dbReference type="ARBA" id="ARBA00023027"/>
    </source>
</evidence>
<protein>
    <recommendedName>
        <fullName evidence="6">UDP-glucose 4-epimerase</fullName>
        <ecNumber evidence="5">5.1.3.2</ecNumber>
    </recommendedName>
    <alternativeName>
        <fullName evidence="11">Galactowaldenase</fullName>
    </alternativeName>
    <alternativeName>
        <fullName evidence="10">UDP-galactose 4-epimerase</fullName>
    </alternativeName>
</protein>
<name>A0A4P8L1E1_9BACT</name>
<dbReference type="Gene3D" id="3.90.25.10">
    <property type="entry name" value="UDP-galactose 4-epimerase, domain 1"/>
    <property type="match status" value="1"/>
</dbReference>
<sequence length="327" mass="36023">MNVLITGGAGYIGSHTAKLLKSRGLTPVVFDDLSQGRLAWARYGPFVFGDIRDEEALFRVLKGFQIEAVIHFAARASVEESTRLPEVYFDVNVGGTVALLKAMKRAEVRRLVFSSSAAVYGDARVDTIAEDHPKKPTNPYGLSKWQCEQVVSSVAPVAGIRYAVLRYFNVVGNDPEGELYETHEPETHVLPNLMRAALTGGSFTLYGTDHPTADGTAVRDYVYVMDLALAHVRALEVLDTRERLVSNVGGGSGVSVRELLAVVGEALGRPISMVERPIRAGDPPRLVADDRFLRTWFSHRFKPLSEVVPEMAQNPPYFLVPERSDRP</sequence>
<evidence type="ECO:0000256" key="2">
    <source>
        <dbReference type="ARBA" id="ARBA00001911"/>
    </source>
</evidence>
<evidence type="ECO:0000256" key="8">
    <source>
        <dbReference type="ARBA" id="ARBA00023235"/>
    </source>
</evidence>
<keyword evidence="7" id="KW-0520">NAD</keyword>
<dbReference type="KEGG" id="dax:FDQ92_04960"/>
<evidence type="ECO:0000256" key="11">
    <source>
        <dbReference type="ARBA" id="ARBA00033067"/>
    </source>
</evidence>
<evidence type="ECO:0000256" key="4">
    <source>
        <dbReference type="ARBA" id="ARBA00007637"/>
    </source>
</evidence>
<feature type="domain" description="NAD-dependent epimerase/dehydratase" evidence="12">
    <location>
        <begin position="3"/>
        <end position="242"/>
    </location>
</feature>
<dbReference type="InterPro" id="IPR036291">
    <property type="entry name" value="NAD(P)-bd_dom_sf"/>
</dbReference>
<keyword evidence="14" id="KW-1185">Reference proteome</keyword>
<evidence type="ECO:0000256" key="3">
    <source>
        <dbReference type="ARBA" id="ARBA00004947"/>
    </source>
</evidence>
<evidence type="ECO:0000256" key="1">
    <source>
        <dbReference type="ARBA" id="ARBA00000083"/>
    </source>
</evidence>
<dbReference type="GO" id="GO:0003978">
    <property type="term" value="F:UDP-glucose 4-epimerase activity"/>
    <property type="evidence" value="ECO:0007669"/>
    <property type="project" value="UniProtKB-EC"/>
</dbReference>
<dbReference type="InterPro" id="IPR001509">
    <property type="entry name" value="Epimerase_deHydtase"/>
</dbReference>
<dbReference type="PANTHER" id="PTHR43725:SF53">
    <property type="entry name" value="UDP-ARABINOSE 4-EPIMERASE 1"/>
    <property type="match status" value="1"/>
</dbReference>
<dbReference type="NCBIfam" id="TIGR01179">
    <property type="entry name" value="galE"/>
    <property type="match status" value="1"/>
</dbReference>
<evidence type="ECO:0000256" key="10">
    <source>
        <dbReference type="ARBA" id="ARBA00031367"/>
    </source>
</evidence>
<evidence type="ECO:0000259" key="12">
    <source>
        <dbReference type="Pfam" id="PF01370"/>
    </source>
</evidence>
<dbReference type="Proteomes" id="UP000298602">
    <property type="component" value="Chromosome"/>
</dbReference>
<gene>
    <name evidence="13" type="primary">galE</name>
    <name evidence="13" type="ORF">FDQ92_04960</name>
</gene>
<keyword evidence="9" id="KW-0119">Carbohydrate metabolism</keyword>
<dbReference type="AlphaFoldDB" id="A0A4P8L1E1"/>